<dbReference type="WBParaSite" id="EVEC_0001100901-mRNA-1">
    <property type="protein sequence ID" value="EVEC_0001100901-mRNA-1"/>
    <property type="gene ID" value="EVEC_0001100901"/>
</dbReference>
<keyword evidence="2" id="KW-1185">Reference proteome</keyword>
<reference evidence="3" key="1">
    <citation type="submission" date="2017-02" db="UniProtKB">
        <authorList>
            <consortium name="WormBaseParasite"/>
        </authorList>
    </citation>
    <scope>IDENTIFICATION</scope>
</reference>
<accession>A0A0N4VJI8</accession>
<evidence type="ECO:0000313" key="3">
    <source>
        <dbReference type="WBParaSite" id="EVEC_0001100901-mRNA-1"/>
    </source>
</evidence>
<reference evidence="1 2" key="2">
    <citation type="submission" date="2018-10" db="EMBL/GenBank/DDBJ databases">
        <authorList>
            <consortium name="Pathogen Informatics"/>
        </authorList>
    </citation>
    <scope>NUCLEOTIDE SEQUENCE [LARGE SCALE GENOMIC DNA]</scope>
</reference>
<name>A0A0N4VJI8_ENTVE</name>
<evidence type="ECO:0000313" key="1">
    <source>
        <dbReference type="EMBL" id="VDD95583.1"/>
    </source>
</evidence>
<gene>
    <name evidence="1" type="ORF">EVEC_LOCUS10334</name>
</gene>
<proteinExistence type="predicted"/>
<protein>
    <submittedName>
        <fullName evidence="3">Germane domain-containing protein</fullName>
    </submittedName>
</protein>
<evidence type="ECO:0000313" key="2">
    <source>
        <dbReference type="Proteomes" id="UP000274131"/>
    </source>
</evidence>
<dbReference type="Proteomes" id="UP000274131">
    <property type="component" value="Unassembled WGS sequence"/>
</dbReference>
<dbReference type="EMBL" id="UXUI01010742">
    <property type="protein sequence ID" value="VDD95583.1"/>
    <property type="molecule type" value="Genomic_DNA"/>
</dbReference>
<dbReference type="AlphaFoldDB" id="A0A0N4VJI8"/>
<sequence>MWTYFDCAGFDSAIIANIIFTSEVRLHSMKEDFIPSMQVKEYEIIKRGEPFQILTMVSYVKTNPDIVSISGEGLEGEARIYEDRIRLSGGRGRDSET</sequence>
<organism evidence="3">
    <name type="scientific">Enterobius vermicularis</name>
    <name type="common">Human pinworm</name>
    <dbReference type="NCBI Taxonomy" id="51028"/>
    <lineage>
        <taxon>Eukaryota</taxon>
        <taxon>Metazoa</taxon>
        <taxon>Ecdysozoa</taxon>
        <taxon>Nematoda</taxon>
        <taxon>Chromadorea</taxon>
        <taxon>Rhabditida</taxon>
        <taxon>Spirurina</taxon>
        <taxon>Oxyuridomorpha</taxon>
        <taxon>Oxyuroidea</taxon>
        <taxon>Oxyuridae</taxon>
        <taxon>Enterobius</taxon>
    </lineage>
</organism>